<dbReference type="SUPFAM" id="SSF57850">
    <property type="entry name" value="RING/U-box"/>
    <property type="match status" value="1"/>
</dbReference>
<dbReference type="PANTHER" id="PTHR21330">
    <property type="entry name" value="E3 SUMO-PROTEIN LIGASE NSE2"/>
    <property type="match status" value="1"/>
</dbReference>
<dbReference type="Pfam" id="PF11789">
    <property type="entry name" value="zf-Nse"/>
    <property type="match status" value="1"/>
</dbReference>
<dbReference type="GO" id="GO:0061665">
    <property type="term" value="F:SUMO ligase activity"/>
    <property type="evidence" value="ECO:0007669"/>
    <property type="project" value="TreeGrafter"/>
</dbReference>
<dbReference type="EMBL" id="OV696701">
    <property type="protein sequence ID" value="CAH1248109.1"/>
    <property type="molecule type" value="Genomic_DNA"/>
</dbReference>
<dbReference type="GO" id="GO:0000724">
    <property type="term" value="P:double-strand break repair via homologous recombination"/>
    <property type="evidence" value="ECO:0007669"/>
    <property type="project" value="InterPro"/>
</dbReference>
<dbReference type="PROSITE" id="PS51044">
    <property type="entry name" value="ZF_SP_RING"/>
    <property type="match status" value="1"/>
</dbReference>
<evidence type="ECO:0000256" key="9">
    <source>
        <dbReference type="ARBA" id="ARBA00022833"/>
    </source>
</evidence>
<sequence>MAVSAAHFRNLDSSLDSLKKCSKYVLTGMEFASEVALDVQEMTANEDQVQEVEDVMVEYAAMERDLNQFVEAVETVKHQLKSGELSDHVAVEKALSEQLEVGQQGNSKEQLLQHEMITSLHEKLRELKGEEEAAPSPQPGGSQAGGDDDDDDIQMTQTEDNLKCPFTQQEFKEPVKNKKCGHVYEKGPIIQHIRRKKGVKCPVGACANTDPLSEQDLEDDLETRKKIQKKNRQAGRKEARNRDMPF</sequence>
<feature type="region of interest" description="Disordered" evidence="14">
    <location>
        <begin position="127"/>
        <end position="154"/>
    </location>
</feature>
<evidence type="ECO:0000256" key="6">
    <source>
        <dbReference type="ARBA" id="ARBA00022723"/>
    </source>
</evidence>
<keyword evidence="5" id="KW-0808">Transferase</keyword>
<comment type="subcellular location">
    <subcellularLocation>
        <location evidence="1">Nucleus</location>
    </subcellularLocation>
</comment>
<keyword evidence="9" id="KW-0862">Zinc</keyword>
<evidence type="ECO:0000256" key="5">
    <source>
        <dbReference type="ARBA" id="ARBA00022679"/>
    </source>
</evidence>
<keyword evidence="8" id="KW-0833">Ubl conjugation pathway</keyword>
<dbReference type="Proteomes" id="UP000838412">
    <property type="component" value="Chromosome 16"/>
</dbReference>
<evidence type="ECO:0000256" key="7">
    <source>
        <dbReference type="ARBA" id="ARBA00022771"/>
    </source>
</evidence>
<proteinExistence type="inferred from homology"/>
<feature type="compositionally biased region" description="Basic and acidic residues" evidence="14">
    <location>
        <begin position="235"/>
        <end position="246"/>
    </location>
</feature>
<keyword evidence="10" id="KW-0539">Nucleus</keyword>
<evidence type="ECO:0000256" key="2">
    <source>
        <dbReference type="ARBA" id="ARBA00004718"/>
    </source>
</evidence>
<dbReference type="InterPro" id="IPR013083">
    <property type="entry name" value="Znf_RING/FYVE/PHD"/>
</dbReference>
<dbReference type="GO" id="GO:0030915">
    <property type="term" value="C:Smc5-Smc6 complex"/>
    <property type="evidence" value="ECO:0007669"/>
    <property type="project" value="InterPro"/>
</dbReference>
<comment type="pathway">
    <text evidence="2">Protein modification; protein sumoylation.</text>
</comment>
<gene>
    <name evidence="16" type="primary">NSMCE2</name>
    <name evidence="16" type="ORF">BLAG_LOCUS9559</name>
</gene>
<dbReference type="Gene3D" id="3.30.40.10">
    <property type="entry name" value="Zinc/RING finger domain, C3HC4 (zinc finger)"/>
    <property type="match status" value="1"/>
</dbReference>
<evidence type="ECO:0000256" key="12">
    <source>
        <dbReference type="ARBA" id="ARBA00032533"/>
    </source>
</evidence>
<dbReference type="InterPro" id="IPR004181">
    <property type="entry name" value="Znf_MIZ"/>
</dbReference>
<dbReference type="GO" id="GO:0008270">
    <property type="term" value="F:zinc ion binding"/>
    <property type="evidence" value="ECO:0007669"/>
    <property type="project" value="UniProtKB-KW"/>
</dbReference>
<keyword evidence="17" id="KW-1185">Reference proteome</keyword>
<protein>
    <recommendedName>
        <fullName evidence="4">E3 SUMO-protein ligase NSE2</fullName>
    </recommendedName>
    <alternativeName>
        <fullName evidence="11">E3 SUMO-protein transferase NSE2</fullName>
    </alternativeName>
    <alternativeName>
        <fullName evidence="12">Non-structural maintenance of chromosomes element 2 homolog</fullName>
    </alternativeName>
</protein>
<dbReference type="GO" id="GO:0016925">
    <property type="term" value="P:protein sumoylation"/>
    <property type="evidence" value="ECO:0007669"/>
    <property type="project" value="UniProtKB-UniPathway"/>
</dbReference>
<evidence type="ECO:0000256" key="14">
    <source>
        <dbReference type="SAM" id="MobiDB-lite"/>
    </source>
</evidence>
<keyword evidence="7 13" id="KW-0863">Zinc-finger</keyword>
<evidence type="ECO:0000313" key="16">
    <source>
        <dbReference type="EMBL" id="CAH1248109.1"/>
    </source>
</evidence>
<dbReference type="AlphaFoldDB" id="A0A8K0ECN1"/>
<feature type="region of interest" description="Disordered" evidence="14">
    <location>
        <begin position="206"/>
        <end position="246"/>
    </location>
</feature>
<evidence type="ECO:0000313" key="17">
    <source>
        <dbReference type="Proteomes" id="UP000838412"/>
    </source>
</evidence>
<evidence type="ECO:0000256" key="11">
    <source>
        <dbReference type="ARBA" id="ARBA00031731"/>
    </source>
</evidence>
<feature type="domain" description="SP-RING-type" evidence="15">
    <location>
        <begin position="149"/>
        <end position="236"/>
    </location>
</feature>
<reference evidence="16" key="1">
    <citation type="submission" date="2022-01" db="EMBL/GenBank/DDBJ databases">
        <authorList>
            <person name="Braso-Vives M."/>
        </authorList>
    </citation>
    <scope>NUCLEOTIDE SEQUENCE</scope>
</reference>
<evidence type="ECO:0000256" key="13">
    <source>
        <dbReference type="PROSITE-ProRule" id="PRU00452"/>
    </source>
</evidence>
<evidence type="ECO:0000256" key="3">
    <source>
        <dbReference type="ARBA" id="ARBA00008212"/>
    </source>
</evidence>
<dbReference type="OrthoDB" id="26899at2759"/>
<dbReference type="CDD" id="cd16651">
    <property type="entry name" value="SPL-RING_NSE2"/>
    <property type="match status" value="1"/>
</dbReference>
<dbReference type="InterPro" id="IPR026846">
    <property type="entry name" value="Nse2(Mms21)"/>
</dbReference>
<evidence type="ECO:0000256" key="1">
    <source>
        <dbReference type="ARBA" id="ARBA00004123"/>
    </source>
</evidence>
<evidence type="ECO:0000256" key="10">
    <source>
        <dbReference type="ARBA" id="ARBA00023242"/>
    </source>
</evidence>
<name>A0A8K0ECN1_BRALA</name>
<dbReference type="UniPathway" id="UPA00886"/>
<evidence type="ECO:0000259" key="15">
    <source>
        <dbReference type="PROSITE" id="PS51044"/>
    </source>
</evidence>
<evidence type="ECO:0000256" key="8">
    <source>
        <dbReference type="ARBA" id="ARBA00022786"/>
    </source>
</evidence>
<comment type="similarity">
    <text evidence="3">Belongs to the NSE2 family.</text>
</comment>
<dbReference type="GO" id="GO:0005634">
    <property type="term" value="C:nucleus"/>
    <property type="evidence" value="ECO:0007669"/>
    <property type="project" value="UniProtKB-SubCell"/>
</dbReference>
<accession>A0A8K0ECN1</accession>
<organism evidence="16 17">
    <name type="scientific">Branchiostoma lanceolatum</name>
    <name type="common">Common lancelet</name>
    <name type="synonym">Amphioxus lanceolatum</name>
    <dbReference type="NCBI Taxonomy" id="7740"/>
    <lineage>
        <taxon>Eukaryota</taxon>
        <taxon>Metazoa</taxon>
        <taxon>Chordata</taxon>
        <taxon>Cephalochordata</taxon>
        <taxon>Leptocardii</taxon>
        <taxon>Amphioxiformes</taxon>
        <taxon>Branchiostomatidae</taxon>
        <taxon>Branchiostoma</taxon>
    </lineage>
</organism>
<dbReference type="PANTHER" id="PTHR21330:SF1">
    <property type="entry name" value="E3 SUMO-PROTEIN LIGASE NSE2"/>
    <property type="match status" value="1"/>
</dbReference>
<evidence type="ECO:0000256" key="4">
    <source>
        <dbReference type="ARBA" id="ARBA00020923"/>
    </source>
</evidence>
<keyword evidence="6" id="KW-0479">Metal-binding</keyword>